<evidence type="ECO:0000313" key="3">
    <source>
        <dbReference type="EMBL" id="GJJ78595.1"/>
    </source>
</evidence>
<feature type="transmembrane region" description="Helical" evidence="2">
    <location>
        <begin position="225"/>
        <end position="243"/>
    </location>
</feature>
<comment type="caution">
    <text evidence="3">The sequence shown here is derived from an EMBL/GenBank/DDBJ whole genome shotgun (WGS) entry which is preliminary data.</text>
</comment>
<feature type="region of interest" description="Disordered" evidence="1">
    <location>
        <begin position="285"/>
        <end position="306"/>
    </location>
</feature>
<keyword evidence="2" id="KW-0472">Membrane</keyword>
<reference evidence="3" key="2">
    <citation type="journal article" date="2022" name="Microbiol. Resour. Announc.">
        <title>Whole-Genome Sequence of Entomortierella parvispora E1425, a Mucoromycotan Fungus Associated with Burkholderiaceae-Related Endosymbiotic Bacteria.</title>
        <authorList>
            <person name="Herlambang A."/>
            <person name="Guo Y."/>
            <person name="Takashima Y."/>
            <person name="Narisawa K."/>
            <person name="Ohta H."/>
            <person name="Nishizawa T."/>
        </authorList>
    </citation>
    <scope>NUCLEOTIDE SEQUENCE</scope>
    <source>
        <strain evidence="3">E1425</strain>
    </source>
</reference>
<proteinExistence type="predicted"/>
<feature type="compositionally biased region" description="Polar residues" evidence="1">
    <location>
        <begin position="361"/>
        <end position="371"/>
    </location>
</feature>
<dbReference type="EMBL" id="BQFW01000015">
    <property type="protein sequence ID" value="GJJ78595.1"/>
    <property type="molecule type" value="Genomic_DNA"/>
</dbReference>
<feature type="compositionally biased region" description="Low complexity" evidence="1">
    <location>
        <begin position="382"/>
        <end position="395"/>
    </location>
</feature>
<protein>
    <submittedName>
        <fullName evidence="3">Uncharacterized protein</fullName>
    </submittedName>
</protein>
<keyword evidence="2" id="KW-0812">Transmembrane</keyword>
<feature type="region of interest" description="Disordered" evidence="1">
    <location>
        <begin position="349"/>
        <end position="406"/>
    </location>
</feature>
<dbReference type="Proteomes" id="UP000827284">
    <property type="component" value="Unassembled WGS sequence"/>
</dbReference>
<feature type="region of interest" description="Disordered" evidence="1">
    <location>
        <begin position="87"/>
        <end position="119"/>
    </location>
</feature>
<accession>A0A9P3M214</accession>
<feature type="transmembrane region" description="Helical" evidence="2">
    <location>
        <begin position="12"/>
        <end position="32"/>
    </location>
</feature>
<sequence>MGLSGFNTFFRYLSFLSGAVAFGFDMYLIYLYQTTPTMYFDWPFYAQTTLVGCLCSILFLSELFYRVGNHYRSYRATHLKGFSHREEEEGAQQLPNPEGHSPADSATFTAPYTTGPPKSYYPPTRREIVDRRRAGLWTCFYFMRFLLVVLISAAILRITIMVFAWSNRSAFTLDYARSSPEADPLSDANFQNVNPRNLFDCPEGDQSWSRPLTYLCFMDQLTETLATSAAGLALIEALLTVILQNRLRRKAHSLPPVLKQVEIYVPSIPLNHLGNEALAATSTVREANHMQKSLPPLPPRDPEEDVQEDIPQAFAYVPDRFDEGDVDQDEALKNKSAWVTTHTNPFMVLDEQSKKMRPVSPTAQNNSSNYADQAPPNQEYDAASGSSSSNAGPSNWYPHHQNDGTS</sequence>
<reference evidence="3" key="1">
    <citation type="submission" date="2021-11" db="EMBL/GenBank/DDBJ databases">
        <authorList>
            <person name="Herlambang A."/>
            <person name="Guo Y."/>
            <person name="Takashima Y."/>
            <person name="Nishizawa T."/>
        </authorList>
    </citation>
    <scope>NUCLEOTIDE SEQUENCE</scope>
    <source>
        <strain evidence="3">E1425</strain>
    </source>
</reference>
<dbReference type="OrthoDB" id="2448870at2759"/>
<organism evidence="3 4">
    <name type="scientific">Entomortierella parvispora</name>
    <dbReference type="NCBI Taxonomy" id="205924"/>
    <lineage>
        <taxon>Eukaryota</taxon>
        <taxon>Fungi</taxon>
        <taxon>Fungi incertae sedis</taxon>
        <taxon>Mucoromycota</taxon>
        <taxon>Mortierellomycotina</taxon>
        <taxon>Mortierellomycetes</taxon>
        <taxon>Mortierellales</taxon>
        <taxon>Mortierellaceae</taxon>
        <taxon>Entomortierella</taxon>
    </lineage>
</organism>
<feature type="transmembrane region" description="Helical" evidence="2">
    <location>
        <begin position="44"/>
        <end position="65"/>
    </location>
</feature>
<evidence type="ECO:0000256" key="1">
    <source>
        <dbReference type="SAM" id="MobiDB-lite"/>
    </source>
</evidence>
<name>A0A9P3M214_9FUNG</name>
<keyword evidence="2" id="KW-1133">Transmembrane helix</keyword>
<dbReference type="AlphaFoldDB" id="A0A9P3M214"/>
<keyword evidence="4" id="KW-1185">Reference proteome</keyword>
<evidence type="ECO:0000313" key="4">
    <source>
        <dbReference type="Proteomes" id="UP000827284"/>
    </source>
</evidence>
<feature type="transmembrane region" description="Helical" evidence="2">
    <location>
        <begin position="141"/>
        <end position="165"/>
    </location>
</feature>
<gene>
    <name evidence="3" type="ORF">EMPS_10954</name>
</gene>
<evidence type="ECO:0000256" key="2">
    <source>
        <dbReference type="SAM" id="Phobius"/>
    </source>
</evidence>